<dbReference type="PANTHER" id="PTHR37201">
    <property type="entry name" value="WD REPEAT PROTEIN"/>
    <property type="match status" value="1"/>
</dbReference>
<dbReference type="AlphaFoldDB" id="D5A931"/>
<dbReference type="EMBL" id="BT122682">
    <property type="protein sequence ID" value="ADE76050.1"/>
    <property type="molecule type" value="mRNA"/>
</dbReference>
<organism evidence="1">
    <name type="scientific">Picea sitchensis</name>
    <name type="common">Sitka spruce</name>
    <name type="synonym">Pinus sitchensis</name>
    <dbReference type="NCBI Taxonomy" id="3332"/>
    <lineage>
        <taxon>Eukaryota</taxon>
        <taxon>Viridiplantae</taxon>
        <taxon>Streptophyta</taxon>
        <taxon>Embryophyta</taxon>
        <taxon>Tracheophyta</taxon>
        <taxon>Spermatophyta</taxon>
        <taxon>Pinopsida</taxon>
        <taxon>Pinidae</taxon>
        <taxon>Conifers I</taxon>
        <taxon>Pinales</taxon>
        <taxon>Pinaceae</taxon>
        <taxon>Picea</taxon>
    </lineage>
</organism>
<dbReference type="OMA" id="PWDDKPY"/>
<proteinExistence type="evidence at transcript level"/>
<dbReference type="PANTHER" id="PTHR37201:SF1">
    <property type="entry name" value="WD REPEAT PROTEIN"/>
    <property type="match status" value="1"/>
</dbReference>
<evidence type="ECO:0000313" key="1">
    <source>
        <dbReference type="EMBL" id="ADE76050.1"/>
    </source>
</evidence>
<name>D5A931_PICSI</name>
<reference evidence="1" key="1">
    <citation type="submission" date="2010-04" db="EMBL/GenBank/DDBJ databases">
        <authorList>
            <person name="Reid K.E."/>
            <person name="Liao N."/>
            <person name="Chan S."/>
            <person name="Docking R."/>
            <person name="Taylor G."/>
            <person name="Moore R."/>
            <person name="Mayo M."/>
            <person name="Munro S."/>
            <person name="King J."/>
            <person name="Yanchuk A."/>
            <person name="Holt R."/>
            <person name="Jones S."/>
            <person name="Marra M."/>
            <person name="Ritland C.E."/>
            <person name="Ritland K."/>
            <person name="Bohlmann J."/>
        </authorList>
    </citation>
    <scope>NUCLEOTIDE SEQUENCE</scope>
    <source>
        <tissue evidence="1">Buds collected with no treatment. Collection October 2007</tissue>
    </source>
</reference>
<accession>D5A931</accession>
<sequence>MAMSFSFSNTIDHFHYLGNETPHNPTARLCQKSTANAVLGHGMRKLPKPLNIRRIGVWALRNGSRREGDFSREIGIDRSQEEEQEEKPYRILSNGRKVYLDELDILTVLEPPKYLVPLNKATFNLAAYLWKKIGDIPEERRHRLFYLLKPKHISRFWEIAGMRYKDTSTNTNNDAAKLLHLESKSLLPEYWSGKINEVPWPIGWMSRFKKAFFHGNDGCIYGRVLPGGFFVRSIANGFSPLYFVVRNANEVLATEEPCDLTFEFGDGQLQLLDLPQSFPRPAKHPWPFNDQLVVYIRSAGPNVLVGQAWQEGRELEQVPQNFLGELVMIKDCANTK</sequence>
<protein>
    <submittedName>
        <fullName evidence="1">Uncharacterized protein</fullName>
    </submittedName>
</protein>